<proteinExistence type="predicted"/>
<gene>
    <name evidence="2" type="ORF">ABS808_05665</name>
</gene>
<name>A0AAU7YHZ9_9RICK</name>
<dbReference type="AlphaFoldDB" id="A0AAU7YHZ9"/>
<keyword evidence="1" id="KW-0175">Coiled coil</keyword>
<reference evidence="2" key="1">
    <citation type="submission" date="2024-06" db="EMBL/GenBank/DDBJ databases">
        <title>Genome assembly of the Polyergus mexicanus.</title>
        <authorList>
            <person name="Cash E."/>
            <person name="Tustsui N.D."/>
            <person name="Ward P."/>
            <person name="Nguyen O."/>
            <person name="Sahasrabudhe R."/>
            <person name="Fairbairn C.W."/>
            <person name="Seligmann W.E."/>
            <person name="Sacco S."/>
            <person name="Beraut E."/>
            <person name="Miller C."/>
            <person name="Toffelmier E."/>
            <person name="Shaffer H.B."/>
        </authorList>
    </citation>
    <scope>NUCLEOTIDE SEQUENCE</scope>
    <source>
        <strain evidence="2">NDT 795.1</strain>
    </source>
</reference>
<accession>A0AAU7YHZ9</accession>
<organism evidence="2">
    <name type="scientific">Wolbachia endosymbiont of Polyergus mexicanus</name>
    <dbReference type="NCBI Taxonomy" id="3171167"/>
    <lineage>
        <taxon>Bacteria</taxon>
        <taxon>Pseudomonadati</taxon>
        <taxon>Pseudomonadota</taxon>
        <taxon>Alphaproteobacteria</taxon>
        <taxon>Rickettsiales</taxon>
        <taxon>Anaplasmataceae</taxon>
        <taxon>Wolbachieae</taxon>
        <taxon>Wolbachia</taxon>
    </lineage>
</organism>
<protein>
    <submittedName>
        <fullName evidence="2">Uncharacterized protein</fullName>
    </submittedName>
</protein>
<evidence type="ECO:0000313" key="2">
    <source>
        <dbReference type="EMBL" id="XCA33233.1"/>
    </source>
</evidence>
<feature type="coiled-coil region" evidence="1">
    <location>
        <begin position="7"/>
        <end position="34"/>
    </location>
</feature>
<evidence type="ECO:0000256" key="1">
    <source>
        <dbReference type="SAM" id="Coils"/>
    </source>
</evidence>
<dbReference type="EMBL" id="CP158586">
    <property type="protein sequence ID" value="XCA33233.1"/>
    <property type="molecule type" value="Genomic_DNA"/>
</dbReference>
<sequence>MIADLTKEEKTENLEDKRRLLELLRKRMDFADIQKAYDNWRFSDLVGDNDFKRMYEDQAVKEREKPDSEYFEENIGKYIKLVEEGKEITSRYFGKWKVNFQAYCEEINNNRVLNVNLIHYDKSEPTRISDILQQEKDIKELNIYCNKKHEIYAHQEGKKRYYEIKEGACYGMISTWPVENGSRMCTMIMNLSSDGITEVLKFDGEDFVSSEEILELIKQNDELYIQDLFLYDAVMKSLEKGKAADVVPTANNNFQNESIAAYQDKEPGGESKALPLS</sequence>